<dbReference type="EMBL" id="KN834803">
    <property type="protein sequence ID" value="KIK55749.1"/>
    <property type="molecule type" value="Genomic_DNA"/>
</dbReference>
<accession>A0A0D0C0B2</accession>
<keyword evidence="2" id="KW-1185">Reference proteome</keyword>
<dbReference type="Proteomes" id="UP000053593">
    <property type="component" value="Unassembled WGS sequence"/>
</dbReference>
<evidence type="ECO:0000313" key="1">
    <source>
        <dbReference type="EMBL" id="KIK55749.1"/>
    </source>
</evidence>
<gene>
    <name evidence="1" type="ORF">GYMLUDRAFT_248353</name>
</gene>
<evidence type="ECO:0000313" key="2">
    <source>
        <dbReference type="Proteomes" id="UP000053593"/>
    </source>
</evidence>
<dbReference type="AlphaFoldDB" id="A0A0D0C0B2"/>
<reference evidence="1 2" key="1">
    <citation type="submission" date="2014-04" db="EMBL/GenBank/DDBJ databases">
        <title>Evolutionary Origins and Diversification of the Mycorrhizal Mutualists.</title>
        <authorList>
            <consortium name="DOE Joint Genome Institute"/>
            <consortium name="Mycorrhizal Genomics Consortium"/>
            <person name="Kohler A."/>
            <person name="Kuo A."/>
            <person name="Nagy L.G."/>
            <person name="Floudas D."/>
            <person name="Copeland A."/>
            <person name="Barry K.W."/>
            <person name="Cichocki N."/>
            <person name="Veneault-Fourrey C."/>
            <person name="LaButti K."/>
            <person name="Lindquist E.A."/>
            <person name="Lipzen A."/>
            <person name="Lundell T."/>
            <person name="Morin E."/>
            <person name="Murat C."/>
            <person name="Riley R."/>
            <person name="Ohm R."/>
            <person name="Sun H."/>
            <person name="Tunlid A."/>
            <person name="Henrissat B."/>
            <person name="Grigoriev I.V."/>
            <person name="Hibbett D.S."/>
            <person name="Martin F."/>
        </authorList>
    </citation>
    <scope>NUCLEOTIDE SEQUENCE [LARGE SCALE GENOMIC DNA]</scope>
    <source>
        <strain evidence="1 2">FD-317 M1</strain>
    </source>
</reference>
<sequence>MESLSQPRARYATSHRDSQIRIRIFKLSGNYQRYTRPSTLDPVLHHLHFLALTYFKLSSLPLSVPTSRRLIEGEGGEGAQKQGSQTPHSTATYRLLALTYFKVVLPVPTSWHLNDSEGMMERRRVVKKVVLDGSSDQGARVRAA</sequence>
<organism evidence="1 2">
    <name type="scientific">Collybiopsis luxurians FD-317 M1</name>
    <dbReference type="NCBI Taxonomy" id="944289"/>
    <lineage>
        <taxon>Eukaryota</taxon>
        <taxon>Fungi</taxon>
        <taxon>Dikarya</taxon>
        <taxon>Basidiomycota</taxon>
        <taxon>Agaricomycotina</taxon>
        <taxon>Agaricomycetes</taxon>
        <taxon>Agaricomycetidae</taxon>
        <taxon>Agaricales</taxon>
        <taxon>Marasmiineae</taxon>
        <taxon>Omphalotaceae</taxon>
        <taxon>Collybiopsis</taxon>
        <taxon>Collybiopsis luxurians</taxon>
    </lineage>
</organism>
<name>A0A0D0C0B2_9AGAR</name>
<proteinExistence type="predicted"/>
<dbReference type="HOGENOM" id="CLU_1796687_0_0_1"/>
<protein>
    <submittedName>
        <fullName evidence="1">Uncharacterized protein</fullName>
    </submittedName>
</protein>